<accession>A0AAP0N2B6</accession>
<keyword evidence="2" id="KW-1185">Reference proteome</keyword>
<evidence type="ECO:0000313" key="2">
    <source>
        <dbReference type="Proteomes" id="UP001428341"/>
    </source>
</evidence>
<gene>
    <name evidence="1" type="ORF">WN944_020970</name>
</gene>
<evidence type="ECO:0000313" key="1">
    <source>
        <dbReference type="EMBL" id="KAK9228024.1"/>
    </source>
</evidence>
<sequence>MPALGEECGSSGVEKKFNVVSQRFGYASLKISESGTEVGSTGAGSRQMRKDSALALGLTIQLSTAFHVLLISSAATWILRCPKVFFGKVGGSGYSTTLFCKLQMSGSNSMRRLARNTTGYGLSQQPLYQIDFPIKNNQVFCSSNPDSA</sequence>
<comment type="caution">
    <text evidence="1">The sequence shown here is derived from an EMBL/GenBank/DDBJ whole genome shotgun (WGS) entry which is preliminary data.</text>
</comment>
<dbReference type="AlphaFoldDB" id="A0AAP0N2B6"/>
<protein>
    <submittedName>
        <fullName evidence="1">Uncharacterized protein</fullName>
    </submittedName>
</protein>
<dbReference type="Proteomes" id="UP001428341">
    <property type="component" value="Unassembled WGS sequence"/>
</dbReference>
<name>A0AAP0N2B6_9ROSI</name>
<dbReference type="EMBL" id="JBCGBO010000001">
    <property type="protein sequence ID" value="KAK9228024.1"/>
    <property type="molecule type" value="Genomic_DNA"/>
</dbReference>
<reference evidence="1 2" key="1">
    <citation type="submission" date="2024-05" db="EMBL/GenBank/DDBJ databases">
        <title>Haplotype-resolved chromosome-level genome assembly of Huyou (Citrus changshanensis).</title>
        <authorList>
            <person name="Miao C."/>
            <person name="Chen W."/>
            <person name="Wu Y."/>
            <person name="Wang L."/>
            <person name="Zhao S."/>
            <person name="Grierson D."/>
            <person name="Xu C."/>
            <person name="Chen K."/>
        </authorList>
    </citation>
    <scope>NUCLEOTIDE SEQUENCE [LARGE SCALE GENOMIC DNA]</scope>
    <source>
        <strain evidence="1">01-14</strain>
        <tissue evidence="1">Leaf</tissue>
    </source>
</reference>
<proteinExistence type="predicted"/>
<organism evidence="1 2">
    <name type="scientific">Citrus x changshan-huyou</name>
    <dbReference type="NCBI Taxonomy" id="2935761"/>
    <lineage>
        <taxon>Eukaryota</taxon>
        <taxon>Viridiplantae</taxon>
        <taxon>Streptophyta</taxon>
        <taxon>Embryophyta</taxon>
        <taxon>Tracheophyta</taxon>
        <taxon>Spermatophyta</taxon>
        <taxon>Magnoliopsida</taxon>
        <taxon>eudicotyledons</taxon>
        <taxon>Gunneridae</taxon>
        <taxon>Pentapetalae</taxon>
        <taxon>rosids</taxon>
        <taxon>malvids</taxon>
        <taxon>Sapindales</taxon>
        <taxon>Rutaceae</taxon>
        <taxon>Aurantioideae</taxon>
        <taxon>Citrus</taxon>
    </lineage>
</organism>